<evidence type="ECO:0000313" key="6">
    <source>
        <dbReference type="Proteomes" id="UP000076727"/>
    </source>
</evidence>
<dbReference type="OrthoDB" id="433924at2759"/>
<feature type="region of interest" description="Disordered" evidence="3">
    <location>
        <begin position="1"/>
        <end position="47"/>
    </location>
</feature>
<dbReference type="InterPro" id="IPR000953">
    <property type="entry name" value="Chromo/chromo_shadow_dom"/>
</dbReference>
<dbReference type="InterPro" id="IPR023780">
    <property type="entry name" value="Chromo_domain"/>
</dbReference>
<dbReference type="Proteomes" id="UP000076727">
    <property type="component" value="Unassembled WGS sequence"/>
</dbReference>
<dbReference type="SUPFAM" id="SSF54160">
    <property type="entry name" value="Chromo domain-like"/>
    <property type="match status" value="2"/>
</dbReference>
<dbReference type="InterPro" id="IPR008251">
    <property type="entry name" value="Chromo_shadow_dom"/>
</dbReference>
<dbReference type="GO" id="GO:0006338">
    <property type="term" value="P:chromatin remodeling"/>
    <property type="evidence" value="ECO:0007669"/>
    <property type="project" value="UniProtKB-ARBA"/>
</dbReference>
<dbReference type="SMART" id="SM00300">
    <property type="entry name" value="ChSh"/>
    <property type="match status" value="1"/>
</dbReference>
<dbReference type="Gene3D" id="2.40.50.40">
    <property type="match status" value="2"/>
</dbReference>
<evidence type="ECO:0000256" key="1">
    <source>
        <dbReference type="ARBA" id="ARBA00004123"/>
    </source>
</evidence>
<gene>
    <name evidence="5" type="ORF">DAEQUDRAFT_724898</name>
</gene>
<dbReference type="SMART" id="SM00298">
    <property type="entry name" value="CHROMO"/>
    <property type="match status" value="1"/>
</dbReference>
<feature type="compositionally biased region" description="Acidic residues" evidence="3">
    <location>
        <begin position="156"/>
        <end position="166"/>
    </location>
</feature>
<organism evidence="5 6">
    <name type="scientific">Daedalea quercina L-15889</name>
    <dbReference type="NCBI Taxonomy" id="1314783"/>
    <lineage>
        <taxon>Eukaryota</taxon>
        <taxon>Fungi</taxon>
        <taxon>Dikarya</taxon>
        <taxon>Basidiomycota</taxon>
        <taxon>Agaricomycotina</taxon>
        <taxon>Agaricomycetes</taxon>
        <taxon>Polyporales</taxon>
        <taxon>Fomitopsis</taxon>
    </lineage>
</organism>
<feature type="compositionally biased region" description="Basic and acidic residues" evidence="3">
    <location>
        <begin position="15"/>
        <end position="26"/>
    </location>
</feature>
<feature type="compositionally biased region" description="Acidic residues" evidence="3">
    <location>
        <begin position="27"/>
        <end position="47"/>
    </location>
</feature>
<dbReference type="InterPro" id="IPR016197">
    <property type="entry name" value="Chromo-like_dom_sf"/>
</dbReference>
<feature type="domain" description="Chromo" evidence="4">
    <location>
        <begin position="47"/>
        <end position="109"/>
    </location>
</feature>
<dbReference type="PANTHER" id="PTHR22812">
    <property type="entry name" value="CHROMOBOX PROTEIN"/>
    <property type="match status" value="1"/>
</dbReference>
<name>A0A165RHT2_9APHY</name>
<proteinExistence type="predicted"/>
<keyword evidence="2" id="KW-0539">Nucleus</keyword>
<feature type="compositionally biased region" description="Basic and acidic residues" evidence="3">
    <location>
        <begin position="129"/>
        <end position="141"/>
    </location>
</feature>
<dbReference type="AlphaFoldDB" id="A0A165RHT2"/>
<dbReference type="STRING" id="1314783.A0A165RHT2"/>
<keyword evidence="6" id="KW-1185">Reference proteome</keyword>
<dbReference type="GO" id="GO:0005634">
    <property type="term" value="C:nucleus"/>
    <property type="evidence" value="ECO:0007669"/>
    <property type="project" value="UniProtKB-SubCell"/>
</dbReference>
<dbReference type="Pfam" id="PF01393">
    <property type="entry name" value="Chromo_shadow"/>
    <property type="match status" value="1"/>
</dbReference>
<dbReference type="InterPro" id="IPR051219">
    <property type="entry name" value="Heterochromatin_chromo-domain"/>
</dbReference>
<dbReference type="EMBL" id="KV429049">
    <property type="protein sequence ID" value="KZT70770.1"/>
    <property type="molecule type" value="Genomic_DNA"/>
</dbReference>
<comment type="subcellular location">
    <subcellularLocation>
        <location evidence="1">Nucleus</location>
    </subcellularLocation>
</comment>
<sequence length="265" mass="29899">MHSDSESDAGARSSSKKDKAISRDSAMDVDEENGGEEEGEEGDEEEYEIEKILDAKIGMFAGGRMGYLVKWKGYGDEHNSWVDEQDAGNANVLIDDYWAKNKKDKRGGRKSTGRPAGRPSTASARKSSTVREESSEIEEVRPKKRGRPSKAKREEQVDDDVEEVEEEARKKTKRAAPRASRDGPTEDADGFVPMKQWKDAATWEHIVSKIDTVERTDTGDLLVYFTLRNGSRSRENSKICGDKMPKKLLEFYETNLRWRVIAGEE</sequence>
<dbReference type="PROSITE" id="PS50013">
    <property type="entry name" value="CHROMO_2"/>
    <property type="match status" value="1"/>
</dbReference>
<feature type="compositionally biased region" description="Basic residues" evidence="3">
    <location>
        <begin position="100"/>
        <end position="112"/>
    </location>
</feature>
<dbReference type="Pfam" id="PF00385">
    <property type="entry name" value="Chromo"/>
    <property type="match status" value="1"/>
</dbReference>
<accession>A0A165RHT2</accession>
<reference evidence="5 6" key="1">
    <citation type="journal article" date="2016" name="Mol. Biol. Evol.">
        <title>Comparative Genomics of Early-Diverging Mushroom-Forming Fungi Provides Insights into the Origins of Lignocellulose Decay Capabilities.</title>
        <authorList>
            <person name="Nagy L.G."/>
            <person name="Riley R."/>
            <person name="Tritt A."/>
            <person name="Adam C."/>
            <person name="Daum C."/>
            <person name="Floudas D."/>
            <person name="Sun H."/>
            <person name="Yadav J.S."/>
            <person name="Pangilinan J."/>
            <person name="Larsson K.H."/>
            <person name="Matsuura K."/>
            <person name="Barry K."/>
            <person name="Labutti K."/>
            <person name="Kuo R."/>
            <person name="Ohm R.A."/>
            <person name="Bhattacharya S.S."/>
            <person name="Shirouzu T."/>
            <person name="Yoshinaga Y."/>
            <person name="Martin F.M."/>
            <person name="Grigoriev I.V."/>
            <person name="Hibbett D.S."/>
        </authorList>
    </citation>
    <scope>NUCLEOTIDE SEQUENCE [LARGE SCALE GENOMIC DNA]</scope>
    <source>
        <strain evidence="5 6">L-15889</strain>
    </source>
</reference>
<evidence type="ECO:0000256" key="2">
    <source>
        <dbReference type="ARBA" id="ARBA00023242"/>
    </source>
</evidence>
<evidence type="ECO:0000313" key="5">
    <source>
        <dbReference type="EMBL" id="KZT70770.1"/>
    </source>
</evidence>
<protein>
    <recommendedName>
        <fullName evidence="4">Chromo domain-containing protein</fullName>
    </recommendedName>
</protein>
<evidence type="ECO:0000256" key="3">
    <source>
        <dbReference type="SAM" id="MobiDB-lite"/>
    </source>
</evidence>
<feature type="region of interest" description="Disordered" evidence="3">
    <location>
        <begin position="96"/>
        <end position="191"/>
    </location>
</feature>
<evidence type="ECO:0000259" key="4">
    <source>
        <dbReference type="PROSITE" id="PS50013"/>
    </source>
</evidence>